<reference evidence="1 2" key="1">
    <citation type="submission" date="2019-06" db="EMBL/GenBank/DDBJ databases">
        <title>Genome Sequence of the Brown Rot Fungal Pathogen Monilinia fructicola.</title>
        <authorList>
            <person name="De Miccolis Angelini R.M."/>
            <person name="Landi L."/>
            <person name="Abate D."/>
            <person name="Pollastro S."/>
            <person name="Romanazzi G."/>
            <person name="Faretra F."/>
        </authorList>
    </citation>
    <scope>NUCLEOTIDE SEQUENCE [LARGE SCALE GENOMIC DNA]</scope>
    <source>
        <strain evidence="1 2">Mfrc123</strain>
    </source>
</reference>
<comment type="caution">
    <text evidence="1">The sequence shown here is derived from an EMBL/GenBank/DDBJ whole genome shotgun (WGS) entry which is preliminary data.</text>
</comment>
<dbReference type="EMBL" id="VICG01000001">
    <property type="protein sequence ID" value="KAA8577260.1"/>
    <property type="molecule type" value="Genomic_DNA"/>
</dbReference>
<keyword evidence="2" id="KW-1185">Reference proteome</keyword>
<dbReference type="Proteomes" id="UP000322873">
    <property type="component" value="Unassembled WGS sequence"/>
</dbReference>
<evidence type="ECO:0000313" key="2">
    <source>
        <dbReference type="Proteomes" id="UP000322873"/>
    </source>
</evidence>
<gene>
    <name evidence="1" type="ORF">EYC84_007240</name>
</gene>
<dbReference type="AlphaFoldDB" id="A0A5M9K8R5"/>
<organism evidence="1 2">
    <name type="scientific">Monilinia fructicola</name>
    <name type="common">Brown rot fungus</name>
    <name type="synonym">Ciboria fructicola</name>
    <dbReference type="NCBI Taxonomy" id="38448"/>
    <lineage>
        <taxon>Eukaryota</taxon>
        <taxon>Fungi</taxon>
        <taxon>Dikarya</taxon>
        <taxon>Ascomycota</taxon>
        <taxon>Pezizomycotina</taxon>
        <taxon>Leotiomycetes</taxon>
        <taxon>Helotiales</taxon>
        <taxon>Sclerotiniaceae</taxon>
        <taxon>Monilinia</taxon>
    </lineage>
</organism>
<proteinExistence type="predicted"/>
<name>A0A5M9K8R5_MONFR</name>
<accession>A0A5M9K8R5</accession>
<sequence length="181" mass="21204">MNILFISPSPHHLPILLPHCHIKNHNQFKYIQQQSHWSFFFFFSQDKHHIPHPTPREFPPNPLSTPRHRLPKCTTPSISTKRILYDHNPHIHGSQATAIDTKCSRDGMGWGASPSYQRDGYKNARPALPYTYLPSYLPTYLPKSDLNASSIPKSKYTKYPLPGGYLYVYIHIYIYVYWWKP</sequence>
<evidence type="ECO:0000313" key="1">
    <source>
        <dbReference type="EMBL" id="KAA8577260.1"/>
    </source>
</evidence>
<protein>
    <submittedName>
        <fullName evidence="1">Uncharacterized protein</fullName>
    </submittedName>
</protein>